<dbReference type="Pfam" id="PF00535">
    <property type="entry name" value="Glycos_transf_2"/>
    <property type="match status" value="1"/>
</dbReference>
<keyword evidence="3" id="KW-0808">Transferase</keyword>
<dbReference type="AlphaFoldDB" id="A0A450TJT8"/>
<accession>A0A450TJT8</accession>
<dbReference type="GO" id="GO:0016758">
    <property type="term" value="F:hexosyltransferase activity"/>
    <property type="evidence" value="ECO:0007669"/>
    <property type="project" value="UniProtKB-ARBA"/>
</dbReference>
<evidence type="ECO:0000313" key="2">
    <source>
        <dbReference type="EMBL" id="VFJ63315.1"/>
    </source>
</evidence>
<dbReference type="EMBL" id="CAADFA010000341">
    <property type="protein sequence ID" value="VFJ63315.1"/>
    <property type="molecule type" value="Genomic_DNA"/>
</dbReference>
<dbReference type="InterPro" id="IPR029044">
    <property type="entry name" value="Nucleotide-diphossugar_trans"/>
</dbReference>
<proteinExistence type="predicted"/>
<sequence>MTDISVIMPAYDAQAYVEQAIESVLAQTHSGFELIIVNDGSRDKTKEIIEHCALRDKRIILIDSEKNRGVAASLNAGIRVARGKYIARMDADDMILPGRFAVQYRFLEAREEIDVCGTAMRIILPDGRTIESFYPEHDAEIKAGVLFKWPFSKTFAHATIFFRRALFQQFGYDERKRYSEDAHLYLQMAMKGGVGFANLPMPLYRCRRHGASVCARWTREQAEEHIAFLVRTLKDARVLTSEELMLYRKMMAVERISYNRENQEKVAAIFARIEKFCCRHLAPGADDLVKRQIQKIHGNFWSHTEATVIAKG</sequence>
<dbReference type="InterPro" id="IPR001173">
    <property type="entry name" value="Glyco_trans_2-like"/>
</dbReference>
<dbReference type="EMBL" id="CAADFL010000461">
    <property type="protein sequence ID" value="VFK17109.1"/>
    <property type="molecule type" value="Genomic_DNA"/>
</dbReference>
<gene>
    <name evidence="3" type="ORF">BECKFM1743A_GA0114220_104551</name>
    <name evidence="4" type="ORF">BECKFM1743B_GA0114221_104611</name>
    <name evidence="2" type="ORF">BECKFM1743C_GA0114222_103413</name>
</gene>
<evidence type="ECO:0000259" key="1">
    <source>
        <dbReference type="Pfam" id="PF00535"/>
    </source>
</evidence>
<dbReference type="PANTHER" id="PTHR22916:SF3">
    <property type="entry name" value="UDP-GLCNAC:BETAGAL BETA-1,3-N-ACETYLGLUCOSAMINYLTRANSFERASE-LIKE PROTEIN 1"/>
    <property type="match status" value="1"/>
</dbReference>
<evidence type="ECO:0000313" key="4">
    <source>
        <dbReference type="EMBL" id="VFK17109.1"/>
    </source>
</evidence>
<feature type="domain" description="Glycosyltransferase 2-like" evidence="1">
    <location>
        <begin position="5"/>
        <end position="132"/>
    </location>
</feature>
<reference evidence="3" key="1">
    <citation type="submission" date="2019-02" db="EMBL/GenBank/DDBJ databases">
        <authorList>
            <person name="Gruber-Vodicka R. H."/>
            <person name="Seah K. B. B."/>
        </authorList>
    </citation>
    <scope>NUCLEOTIDE SEQUENCE</scope>
    <source>
        <strain evidence="3">BECK_BZ163</strain>
        <strain evidence="4">BECK_BZ164</strain>
        <strain evidence="2">BECK_BZ165</strain>
    </source>
</reference>
<dbReference type="SUPFAM" id="SSF53448">
    <property type="entry name" value="Nucleotide-diphospho-sugar transferases"/>
    <property type="match status" value="1"/>
</dbReference>
<organism evidence="3">
    <name type="scientific">Candidatus Kentrum sp. FM</name>
    <dbReference type="NCBI Taxonomy" id="2126340"/>
    <lineage>
        <taxon>Bacteria</taxon>
        <taxon>Pseudomonadati</taxon>
        <taxon>Pseudomonadota</taxon>
        <taxon>Gammaproteobacteria</taxon>
        <taxon>Candidatus Kentrum</taxon>
    </lineage>
</organism>
<dbReference type="PANTHER" id="PTHR22916">
    <property type="entry name" value="GLYCOSYLTRANSFERASE"/>
    <property type="match status" value="1"/>
</dbReference>
<dbReference type="Gene3D" id="3.90.550.10">
    <property type="entry name" value="Spore Coat Polysaccharide Biosynthesis Protein SpsA, Chain A"/>
    <property type="match status" value="1"/>
</dbReference>
<protein>
    <submittedName>
        <fullName evidence="3">Glycosyltransferase involved in cell wall bisynthesis</fullName>
    </submittedName>
</protein>
<evidence type="ECO:0000313" key="3">
    <source>
        <dbReference type="EMBL" id="VFJ67736.1"/>
    </source>
</evidence>
<dbReference type="EMBL" id="CAADEZ010000455">
    <property type="protein sequence ID" value="VFJ67736.1"/>
    <property type="molecule type" value="Genomic_DNA"/>
</dbReference>
<name>A0A450TJT8_9GAMM</name>